<evidence type="ECO:0000313" key="3">
    <source>
        <dbReference type="Proteomes" id="UP000246740"/>
    </source>
</evidence>
<evidence type="ECO:0000313" key="2">
    <source>
        <dbReference type="EMBL" id="PWZ01357.1"/>
    </source>
</evidence>
<organism evidence="2 3">
    <name type="scientific">Testicularia cyperi</name>
    <dbReference type="NCBI Taxonomy" id="1882483"/>
    <lineage>
        <taxon>Eukaryota</taxon>
        <taxon>Fungi</taxon>
        <taxon>Dikarya</taxon>
        <taxon>Basidiomycota</taxon>
        <taxon>Ustilaginomycotina</taxon>
        <taxon>Ustilaginomycetes</taxon>
        <taxon>Ustilaginales</taxon>
        <taxon>Anthracoideaceae</taxon>
        <taxon>Testicularia</taxon>
    </lineage>
</organism>
<sequence>MMTMRADDPLSSPDPARTEFARAGRTLRRKRSYASAALTSRPSLLTIGSLVPSLETCVLIHTSASDSSQGQECRLVHALFEPNFFVDGIRGSIHKLDRSTWEAVRADVEDLRIVALASSTTKAPQTDLPTPASSPRTSSTEFERADCVFDLTGSSNDTSESQETGRSVSRFYIQPRPYTSLPAKSCDELLGLEIRGVGDGILLDHRWSILPDQVKKILYDAELLSNSRRPDAATMQDLAESLQASMSIQPNDEQRKQVDQTCQQILQLIVSRV</sequence>
<dbReference type="Proteomes" id="UP000246740">
    <property type="component" value="Unassembled WGS sequence"/>
</dbReference>
<dbReference type="EMBL" id="KZ819190">
    <property type="protein sequence ID" value="PWZ01357.1"/>
    <property type="molecule type" value="Genomic_DNA"/>
</dbReference>
<name>A0A317XSX7_9BASI</name>
<protein>
    <submittedName>
        <fullName evidence="2">Uncharacterized protein</fullName>
    </submittedName>
</protein>
<keyword evidence="3" id="KW-1185">Reference proteome</keyword>
<dbReference type="OrthoDB" id="2549110at2759"/>
<feature type="region of interest" description="Disordered" evidence="1">
    <location>
        <begin position="122"/>
        <end position="141"/>
    </location>
</feature>
<proteinExistence type="predicted"/>
<gene>
    <name evidence="2" type="ORF">BCV70DRAFT_72608</name>
</gene>
<reference evidence="2 3" key="1">
    <citation type="journal article" date="2018" name="Mol. Biol. Evol.">
        <title>Broad Genomic Sampling Reveals a Smut Pathogenic Ancestry of the Fungal Clade Ustilaginomycotina.</title>
        <authorList>
            <person name="Kijpornyongpan T."/>
            <person name="Mondo S.J."/>
            <person name="Barry K."/>
            <person name="Sandor L."/>
            <person name="Lee J."/>
            <person name="Lipzen A."/>
            <person name="Pangilinan J."/>
            <person name="LaButti K."/>
            <person name="Hainaut M."/>
            <person name="Henrissat B."/>
            <person name="Grigoriev I.V."/>
            <person name="Spatafora J.W."/>
            <person name="Aime M.C."/>
        </authorList>
    </citation>
    <scope>NUCLEOTIDE SEQUENCE [LARGE SCALE GENOMIC DNA]</scope>
    <source>
        <strain evidence="2 3">MCA 3645</strain>
    </source>
</reference>
<dbReference type="InParanoid" id="A0A317XSX7"/>
<dbReference type="AlphaFoldDB" id="A0A317XSX7"/>
<feature type="compositionally biased region" description="Low complexity" evidence="1">
    <location>
        <begin position="129"/>
        <end position="140"/>
    </location>
</feature>
<evidence type="ECO:0000256" key="1">
    <source>
        <dbReference type="SAM" id="MobiDB-lite"/>
    </source>
</evidence>
<accession>A0A317XSX7</accession>